<feature type="compositionally biased region" description="Basic and acidic residues" evidence="5">
    <location>
        <begin position="59"/>
        <end position="71"/>
    </location>
</feature>
<accession>A0AAD3D0Y2</accession>
<evidence type="ECO:0000256" key="4">
    <source>
        <dbReference type="RuleBase" id="RU004020"/>
    </source>
</evidence>
<dbReference type="SMART" id="SM00415">
    <property type="entry name" value="HSF"/>
    <property type="match status" value="1"/>
</dbReference>
<dbReference type="FunFam" id="1.10.10.10:FF:000479">
    <property type="entry name" value="Predicted protein"/>
    <property type="match status" value="1"/>
</dbReference>
<dbReference type="PANTHER" id="PTHR10015">
    <property type="entry name" value="HEAT SHOCK TRANSCRIPTION FACTOR"/>
    <property type="match status" value="1"/>
</dbReference>
<evidence type="ECO:0000256" key="5">
    <source>
        <dbReference type="SAM" id="MobiDB-lite"/>
    </source>
</evidence>
<dbReference type="GO" id="GO:0005634">
    <property type="term" value="C:nucleus"/>
    <property type="evidence" value="ECO:0007669"/>
    <property type="project" value="UniProtKB-SubCell"/>
</dbReference>
<protein>
    <recommendedName>
        <fullName evidence="6">HSF-type DNA-binding domain-containing protein</fullName>
    </recommendedName>
</protein>
<keyword evidence="2" id="KW-0238">DNA-binding</keyword>
<evidence type="ECO:0000256" key="3">
    <source>
        <dbReference type="ARBA" id="ARBA00023242"/>
    </source>
</evidence>
<dbReference type="SUPFAM" id="SSF46785">
    <property type="entry name" value="Winged helix' DNA-binding domain"/>
    <property type="match status" value="1"/>
</dbReference>
<dbReference type="Proteomes" id="UP001054902">
    <property type="component" value="Unassembled WGS sequence"/>
</dbReference>
<evidence type="ECO:0000313" key="8">
    <source>
        <dbReference type="Proteomes" id="UP001054902"/>
    </source>
</evidence>
<proteinExistence type="inferred from homology"/>
<dbReference type="EMBL" id="BLLK01000047">
    <property type="protein sequence ID" value="GFH54104.1"/>
    <property type="molecule type" value="Genomic_DNA"/>
</dbReference>
<gene>
    <name evidence="7" type="ORF">CTEN210_10580</name>
</gene>
<dbReference type="InterPro" id="IPR036388">
    <property type="entry name" value="WH-like_DNA-bd_sf"/>
</dbReference>
<feature type="region of interest" description="Disordered" evidence="5">
    <location>
        <begin position="20"/>
        <end position="71"/>
    </location>
</feature>
<dbReference type="AlphaFoldDB" id="A0AAD3D0Y2"/>
<feature type="domain" description="HSF-type DNA-binding" evidence="6">
    <location>
        <begin position="71"/>
        <end position="166"/>
    </location>
</feature>
<feature type="region of interest" description="Disordered" evidence="5">
    <location>
        <begin position="255"/>
        <end position="284"/>
    </location>
</feature>
<feature type="compositionally biased region" description="Polar residues" evidence="5">
    <location>
        <begin position="318"/>
        <end position="332"/>
    </location>
</feature>
<feature type="region of interest" description="Disordered" evidence="5">
    <location>
        <begin position="312"/>
        <end position="332"/>
    </location>
</feature>
<organism evidence="7 8">
    <name type="scientific">Chaetoceros tenuissimus</name>
    <dbReference type="NCBI Taxonomy" id="426638"/>
    <lineage>
        <taxon>Eukaryota</taxon>
        <taxon>Sar</taxon>
        <taxon>Stramenopiles</taxon>
        <taxon>Ochrophyta</taxon>
        <taxon>Bacillariophyta</taxon>
        <taxon>Coscinodiscophyceae</taxon>
        <taxon>Chaetocerotophycidae</taxon>
        <taxon>Chaetocerotales</taxon>
        <taxon>Chaetocerotaceae</taxon>
        <taxon>Chaetoceros</taxon>
    </lineage>
</organism>
<sequence>MNPHQKTEELSAARTLTALCKSPSSSPAPMLPQMPPLNGLPGAETLPMQQVPVLGTQQTKEEQSKPKDEKIKKNFPEKLFEILENPEHSEILKWLPGGKAFIVMDKKRFASDLLPKYFKQTQFTSFTRKLSRWKFVRVPRGPFMGAYYHKLFRKDHKALCKLMSCNNDAPNLAVIAQARQQVMDSATARDISNAMGLSSSQQKALKSLEEINRVSMIKEQLLQLRLRRAQLYEQQKRILLKAQQDRVAAGLQRMRQMQQQQHSSDRSIASGTNNQGMMNLHGSNANSMINQQGPFALIAKLEQNGMTMNPAAAARAQMGQSNSQRNFRASAA</sequence>
<dbReference type="PANTHER" id="PTHR10015:SF206">
    <property type="entry name" value="HSF-TYPE DNA-BINDING DOMAIN-CONTAINING PROTEIN"/>
    <property type="match status" value="1"/>
</dbReference>
<reference evidence="7 8" key="1">
    <citation type="journal article" date="2021" name="Sci. Rep.">
        <title>The genome of the diatom Chaetoceros tenuissimus carries an ancient integrated fragment of an extant virus.</title>
        <authorList>
            <person name="Hongo Y."/>
            <person name="Kimura K."/>
            <person name="Takaki Y."/>
            <person name="Yoshida Y."/>
            <person name="Baba S."/>
            <person name="Kobayashi G."/>
            <person name="Nagasaki K."/>
            <person name="Hano T."/>
            <person name="Tomaru Y."/>
        </authorList>
    </citation>
    <scope>NUCLEOTIDE SEQUENCE [LARGE SCALE GENOMIC DNA]</scope>
    <source>
        <strain evidence="7 8">NIES-3715</strain>
    </source>
</reference>
<feature type="compositionally biased region" description="Polar residues" evidence="5">
    <location>
        <begin position="266"/>
        <end position="284"/>
    </location>
</feature>
<dbReference type="InterPro" id="IPR036390">
    <property type="entry name" value="WH_DNA-bd_sf"/>
</dbReference>
<evidence type="ECO:0000256" key="2">
    <source>
        <dbReference type="ARBA" id="ARBA00023125"/>
    </source>
</evidence>
<evidence type="ECO:0000313" key="7">
    <source>
        <dbReference type="EMBL" id="GFH54104.1"/>
    </source>
</evidence>
<dbReference type="InterPro" id="IPR000232">
    <property type="entry name" value="HSF_DNA-bd"/>
</dbReference>
<comment type="similarity">
    <text evidence="4">Belongs to the HSF family.</text>
</comment>
<comment type="caution">
    <text evidence="7">The sequence shown here is derived from an EMBL/GenBank/DDBJ whole genome shotgun (WGS) entry which is preliminary data.</text>
</comment>
<dbReference type="Gene3D" id="1.10.10.10">
    <property type="entry name" value="Winged helix-like DNA-binding domain superfamily/Winged helix DNA-binding domain"/>
    <property type="match status" value="1"/>
</dbReference>
<dbReference type="GO" id="GO:0043565">
    <property type="term" value="F:sequence-specific DNA binding"/>
    <property type="evidence" value="ECO:0007669"/>
    <property type="project" value="InterPro"/>
</dbReference>
<comment type="subcellular location">
    <subcellularLocation>
        <location evidence="1">Nucleus</location>
    </subcellularLocation>
</comment>
<dbReference type="Pfam" id="PF00447">
    <property type="entry name" value="HSF_DNA-bind"/>
    <property type="match status" value="1"/>
</dbReference>
<dbReference type="PRINTS" id="PR00056">
    <property type="entry name" value="HSFDOMAIN"/>
</dbReference>
<keyword evidence="8" id="KW-1185">Reference proteome</keyword>
<keyword evidence="3" id="KW-0539">Nucleus</keyword>
<dbReference type="GO" id="GO:0003700">
    <property type="term" value="F:DNA-binding transcription factor activity"/>
    <property type="evidence" value="ECO:0007669"/>
    <property type="project" value="InterPro"/>
</dbReference>
<evidence type="ECO:0000256" key="1">
    <source>
        <dbReference type="ARBA" id="ARBA00004123"/>
    </source>
</evidence>
<evidence type="ECO:0000259" key="6">
    <source>
        <dbReference type="SMART" id="SM00415"/>
    </source>
</evidence>
<name>A0AAD3D0Y2_9STRA</name>